<gene>
    <name evidence="1" type="ORF">ANN_11725</name>
</gene>
<evidence type="ECO:0000313" key="2">
    <source>
        <dbReference type="Proteomes" id="UP001148838"/>
    </source>
</evidence>
<dbReference type="Proteomes" id="UP001148838">
    <property type="component" value="Unassembled WGS sequence"/>
</dbReference>
<reference evidence="1 2" key="1">
    <citation type="journal article" date="2022" name="Allergy">
        <title>Genome assembly and annotation of Periplaneta americana reveal a comprehensive cockroach allergen profile.</title>
        <authorList>
            <person name="Wang L."/>
            <person name="Xiong Q."/>
            <person name="Saelim N."/>
            <person name="Wang L."/>
            <person name="Nong W."/>
            <person name="Wan A.T."/>
            <person name="Shi M."/>
            <person name="Liu X."/>
            <person name="Cao Q."/>
            <person name="Hui J.H.L."/>
            <person name="Sookrung N."/>
            <person name="Leung T.F."/>
            <person name="Tungtrongchitr A."/>
            <person name="Tsui S.K.W."/>
        </authorList>
    </citation>
    <scope>NUCLEOTIDE SEQUENCE [LARGE SCALE GENOMIC DNA]</scope>
    <source>
        <strain evidence="1">PWHHKU_190912</strain>
    </source>
</reference>
<dbReference type="EMBL" id="JAJSOF020000015">
    <property type="protein sequence ID" value="KAJ4441865.1"/>
    <property type="molecule type" value="Genomic_DNA"/>
</dbReference>
<protein>
    <submittedName>
        <fullName evidence="1">Uncharacterized protein</fullName>
    </submittedName>
</protein>
<accession>A0ABQ8T5U6</accession>
<comment type="caution">
    <text evidence="1">The sequence shown here is derived from an EMBL/GenBank/DDBJ whole genome shotgun (WGS) entry which is preliminary data.</text>
</comment>
<proteinExistence type="predicted"/>
<organism evidence="1 2">
    <name type="scientific">Periplaneta americana</name>
    <name type="common">American cockroach</name>
    <name type="synonym">Blatta americana</name>
    <dbReference type="NCBI Taxonomy" id="6978"/>
    <lineage>
        <taxon>Eukaryota</taxon>
        <taxon>Metazoa</taxon>
        <taxon>Ecdysozoa</taxon>
        <taxon>Arthropoda</taxon>
        <taxon>Hexapoda</taxon>
        <taxon>Insecta</taxon>
        <taxon>Pterygota</taxon>
        <taxon>Neoptera</taxon>
        <taxon>Polyneoptera</taxon>
        <taxon>Dictyoptera</taxon>
        <taxon>Blattodea</taxon>
        <taxon>Blattoidea</taxon>
        <taxon>Blattidae</taxon>
        <taxon>Blattinae</taxon>
        <taxon>Periplaneta</taxon>
    </lineage>
</organism>
<sequence length="118" mass="13836">MKGTERLRVFENKVLRKIFGAKRDEVTGEWRNLHNAELHAMYYSPNIMTNIKSRRSKWAGHVARIGESRNAYRVLVGRPEGKRPLGRPRPRCEENIKMDLRAVGYDGRDWTNLAQDRD</sequence>
<evidence type="ECO:0000313" key="1">
    <source>
        <dbReference type="EMBL" id="KAJ4441865.1"/>
    </source>
</evidence>
<name>A0ABQ8T5U6_PERAM</name>
<keyword evidence="2" id="KW-1185">Reference proteome</keyword>